<name>A0A8J7H359_9FIRM</name>
<dbReference type="GO" id="GO:0005829">
    <property type="term" value="C:cytosol"/>
    <property type="evidence" value="ECO:0007669"/>
    <property type="project" value="TreeGrafter"/>
</dbReference>
<protein>
    <submittedName>
        <fullName evidence="2">Rrf2 family transcriptional regulator</fullName>
    </submittedName>
</protein>
<dbReference type="AlphaFoldDB" id="A0A8J7H359"/>
<organism evidence="2 3">
    <name type="scientific">Mobilitalea sibirica</name>
    <dbReference type="NCBI Taxonomy" id="1462919"/>
    <lineage>
        <taxon>Bacteria</taxon>
        <taxon>Bacillati</taxon>
        <taxon>Bacillota</taxon>
        <taxon>Clostridia</taxon>
        <taxon>Lachnospirales</taxon>
        <taxon>Lachnospiraceae</taxon>
        <taxon>Mobilitalea</taxon>
    </lineage>
</organism>
<dbReference type="PROSITE" id="PS01332">
    <property type="entry name" value="HTH_RRF2_1"/>
    <property type="match status" value="1"/>
</dbReference>
<dbReference type="PANTHER" id="PTHR33221">
    <property type="entry name" value="WINGED HELIX-TURN-HELIX TRANSCRIPTIONAL REGULATOR, RRF2 FAMILY"/>
    <property type="match status" value="1"/>
</dbReference>
<dbReference type="NCBIfam" id="TIGR00738">
    <property type="entry name" value="rrf2_super"/>
    <property type="match status" value="1"/>
</dbReference>
<gene>
    <name evidence="2" type="ORF">I5677_10965</name>
</gene>
<dbReference type="PANTHER" id="PTHR33221:SF5">
    <property type="entry name" value="HTH-TYPE TRANSCRIPTIONAL REGULATOR ISCR"/>
    <property type="match status" value="1"/>
</dbReference>
<keyword evidence="3" id="KW-1185">Reference proteome</keyword>
<dbReference type="Pfam" id="PF02082">
    <property type="entry name" value="Rrf2"/>
    <property type="match status" value="1"/>
</dbReference>
<dbReference type="InterPro" id="IPR030489">
    <property type="entry name" value="TR_Rrf2-type_CS"/>
</dbReference>
<dbReference type="InterPro" id="IPR000944">
    <property type="entry name" value="Tscrpt_reg_Rrf2"/>
</dbReference>
<dbReference type="PROSITE" id="PS51197">
    <property type="entry name" value="HTH_RRF2_2"/>
    <property type="match status" value="1"/>
</dbReference>
<dbReference type="Gene3D" id="1.10.10.10">
    <property type="entry name" value="Winged helix-like DNA-binding domain superfamily/Winged helix DNA-binding domain"/>
    <property type="match status" value="1"/>
</dbReference>
<sequence>MRVSTKGRYALRLMLDLAMNNTGEYITIKSIAARQNISEKYLEQIISILNRAGYVKSIRGAGGGYRLAKEPVEYTVGMILRLTEGNIAPVDCIDGDIEGCDRSNGCVTREVWKQLYDAILGVIDHITLQDLLDRQKNMVPFDYSI</sequence>
<evidence type="ECO:0000256" key="1">
    <source>
        <dbReference type="ARBA" id="ARBA00023125"/>
    </source>
</evidence>
<keyword evidence="1" id="KW-0238">DNA-binding</keyword>
<dbReference type="InterPro" id="IPR036390">
    <property type="entry name" value="WH_DNA-bd_sf"/>
</dbReference>
<dbReference type="RefSeq" id="WP_197661631.1">
    <property type="nucleotide sequence ID" value="NZ_JAEAGR010000011.1"/>
</dbReference>
<proteinExistence type="predicted"/>
<comment type="caution">
    <text evidence="2">The sequence shown here is derived from an EMBL/GenBank/DDBJ whole genome shotgun (WGS) entry which is preliminary data.</text>
</comment>
<dbReference type="GO" id="GO:0003700">
    <property type="term" value="F:DNA-binding transcription factor activity"/>
    <property type="evidence" value="ECO:0007669"/>
    <property type="project" value="TreeGrafter"/>
</dbReference>
<dbReference type="SUPFAM" id="SSF46785">
    <property type="entry name" value="Winged helix' DNA-binding domain"/>
    <property type="match status" value="1"/>
</dbReference>
<dbReference type="Proteomes" id="UP000623269">
    <property type="component" value="Unassembled WGS sequence"/>
</dbReference>
<reference evidence="2" key="1">
    <citation type="submission" date="2020-12" db="EMBL/GenBank/DDBJ databases">
        <title>M. sibirica DSM 26468T genome.</title>
        <authorList>
            <person name="Thieme N."/>
            <person name="Rettenmaier R."/>
            <person name="Zverlov V."/>
            <person name="Liebl W."/>
        </authorList>
    </citation>
    <scope>NUCLEOTIDE SEQUENCE</scope>
    <source>
        <strain evidence="2">DSM 26468</strain>
    </source>
</reference>
<evidence type="ECO:0000313" key="2">
    <source>
        <dbReference type="EMBL" id="MBH1941413.1"/>
    </source>
</evidence>
<evidence type="ECO:0000313" key="3">
    <source>
        <dbReference type="Proteomes" id="UP000623269"/>
    </source>
</evidence>
<dbReference type="EMBL" id="JAEAGR010000011">
    <property type="protein sequence ID" value="MBH1941413.1"/>
    <property type="molecule type" value="Genomic_DNA"/>
</dbReference>
<accession>A0A8J7H359</accession>
<dbReference type="InterPro" id="IPR036388">
    <property type="entry name" value="WH-like_DNA-bd_sf"/>
</dbReference>
<dbReference type="GO" id="GO:0003677">
    <property type="term" value="F:DNA binding"/>
    <property type="evidence" value="ECO:0007669"/>
    <property type="project" value="UniProtKB-KW"/>
</dbReference>